<dbReference type="Gene3D" id="6.10.250.730">
    <property type="match status" value="1"/>
</dbReference>
<evidence type="ECO:0000313" key="1">
    <source>
        <dbReference type="EMBL" id="MEW9805310.1"/>
    </source>
</evidence>
<comment type="caution">
    <text evidence="1">The sequence shown here is derived from an EMBL/GenBank/DDBJ whole genome shotgun (WGS) entry which is preliminary data.</text>
</comment>
<proteinExistence type="predicted"/>
<dbReference type="RefSeq" id="WP_367722533.1">
    <property type="nucleotide sequence ID" value="NZ_JBFOCH010000097.1"/>
</dbReference>
<dbReference type="EMBL" id="JBFOCI010000001">
    <property type="protein sequence ID" value="MEW9805310.1"/>
    <property type="molecule type" value="Genomic_DNA"/>
</dbReference>
<evidence type="ECO:0000313" key="2">
    <source>
        <dbReference type="Proteomes" id="UP001556196"/>
    </source>
</evidence>
<dbReference type="Pfam" id="PF06169">
    <property type="entry name" value="DUF982"/>
    <property type="match status" value="1"/>
</dbReference>
<gene>
    <name evidence="1" type="ORF">ABUE31_04840</name>
</gene>
<name>A0ABV3QWU1_9HYPH</name>
<dbReference type="Proteomes" id="UP001556196">
    <property type="component" value="Unassembled WGS sequence"/>
</dbReference>
<reference evidence="1 2" key="1">
    <citation type="submission" date="2024-06" db="EMBL/GenBank/DDBJ databases">
        <authorList>
            <person name="Tuo L."/>
        </authorList>
    </citation>
    <scope>NUCLEOTIDE SEQUENCE [LARGE SCALE GENOMIC DNA]</scope>
    <source>
        <strain evidence="1 2">ZMM04-5</strain>
    </source>
</reference>
<accession>A0ABV3QWU1</accession>
<dbReference type="InterPro" id="IPR010385">
    <property type="entry name" value="DUF982"/>
</dbReference>
<organism evidence="1 2">
    <name type="scientific">Mesorhizobium marinum</name>
    <dbReference type="NCBI Taxonomy" id="3228790"/>
    <lineage>
        <taxon>Bacteria</taxon>
        <taxon>Pseudomonadati</taxon>
        <taxon>Pseudomonadota</taxon>
        <taxon>Alphaproteobacteria</taxon>
        <taxon>Hyphomicrobiales</taxon>
        <taxon>Phyllobacteriaceae</taxon>
        <taxon>Mesorhizobium</taxon>
    </lineage>
</organism>
<keyword evidence="2" id="KW-1185">Reference proteome</keyword>
<sequence>MQFDEPVHVQLKPGKIRAVTWTSQAAKALLYEWLDKRGRRHRTARQACLDVMSGVVRSKACSALPGARLP</sequence>
<protein>
    <submittedName>
        <fullName evidence="1">DUF982 domain-containing protein</fullName>
    </submittedName>
</protein>